<evidence type="ECO:0000313" key="5">
    <source>
        <dbReference type="EMBL" id="ROU09231.1"/>
    </source>
</evidence>
<gene>
    <name evidence="5" type="ORF">EB837_25220</name>
</gene>
<feature type="non-terminal residue" evidence="5">
    <location>
        <position position="1"/>
    </location>
</feature>
<evidence type="ECO:0000259" key="4">
    <source>
        <dbReference type="Pfam" id="PF06594"/>
    </source>
</evidence>
<dbReference type="PROSITE" id="PS00330">
    <property type="entry name" value="HEMOLYSIN_CALCIUM"/>
    <property type="match status" value="4"/>
</dbReference>
<dbReference type="RefSeq" id="WP_281274815.1">
    <property type="nucleotide sequence ID" value="NZ_RHFN01000052.1"/>
</dbReference>
<protein>
    <recommendedName>
        <fullName evidence="4">Haemolysin-type calcium binding-related domain-containing protein</fullName>
    </recommendedName>
</protein>
<dbReference type="InterPro" id="IPR011049">
    <property type="entry name" value="Serralysin-like_metalloprot_C"/>
</dbReference>
<feature type="domain" description="Haemolysin-type calcium binding-related" evidence="4">
    <location>
        <begin position="99"/>
        <end position="138"/>
    </location>
</feature>
<dbReference type="EMBL" id="RHFN01000052">
    <property type="protein sequence ID" value="ROU09231.1"/>
    <property type="molecule type" value="Genomic_DNA"/>
</dbReference>
<name>A0A3N2RPH4_9ENTR</name>
<dbReference type="InterPro" id="IPR050557">
    <property type="entry name" value="RTX_toxin/Mannuronan_C5-epim"/>
</dbReference>
<dbReference type="InterPro" id="IPR010566">
    <property type="entry name" value="Haemolys_ca-bd"/>
</dbReference>
<evidence type="ECO:0000313" key="6">
    <source>
        <dbReference type="Proteomes" id="UP000268051"/>
    </source>
</evidence>
<organism evidence="5 6">
    <name type="scientific">Kluyvera ascorbata</name>
    <dbReference type="NCBI Taxonomy" id="51288"/>
    <lineage>
        <taxon>Bacteria</taxon>
        <taxon>Pseudomonadati</taxon>
        <taxon>Pseudomonadota</taxon>
        <taxon>Gammaproteobacteria</taxon>
        <taxon>Enterobacterales</taxon>
        <taxon>Enterobacteriaceae</taxon>
        <taxon>Kluyvera</taxon>
    </lineage>
</organism>
<dbReference type="InterPro" id="IPR018511">
    <property type="entry name" value="Hemolysin-typ_Ca-bd_CS"/>
</dbReference>
<evidence type="ECO:0000256" key="3">
    <source>
        <dbReference type="ARBA" id="ARBA00022837"/>
    </source>
</evidence>
<keyword evidence="2" id="KW-0964">Secreted</keyword>
<dbReference type="Proteomes" id="UP000268051">
    <property type="component" value="Unassembled WGS sequence"/>
</dbReference>
<keyword evidence="3" id="KW-0106">Calcium</keyword>
<feature type="domain" description="Haemolysin-type calcium binding-related" evidence="4">
    <location>
        <begin position="267"/>
        <end position="302"/>
    </location>
</feature>
<dbReference type="Gene3D" id="2.150.10.10">
    <property type="entry name" value="Serralysin-like metalloprotease, C-terminal"/>
    <property type="match status" value="2"/>
</dbReference>
<evidence type="ECO:0000256" key="1">
    <source>
        <dbReference type="ARBA" id="ARBA00004613"/>
    </source>
</evidence>
<comment type="subcellular location">
    <subcellularLocation>
        <location evidence="1">Secreted</location>
    </subcellularLocation>
</comment>
<proteinExistence type="predicted"/>
<dbReference type="InterPro" id="IPR001343">
    <property type="entry name" value="Hemolysn_Ca-bd"/>
</dbReference>
<reference evidence="5 6" key="1">
    <citation type="submission" date="2018-10" db="EMBL/GenBank/DDBJ databases">
        <title>Horizontal transference of carbapenem resistance between Klebsiella pneumoniae and Kluyvera ascorbata during abdominal infection: a case report.</title>
        <authorList>
            <person name="Raro O.H.F."/>
            <person name="Lima-Morales D."/>
            <person name="Barth A.L."/>
            <person name="Paim T.G.S."/>
            <person name="Mott M.P."/>
            <person name="Riche C.V.W."/>
            <person name="Teixeira U.F."/>
            <person name="Waechter F."/>
            <person name="Dias C.A.G."/>
        </authorList>
    </citation>
    <scope>NUCLEOTIDE SEQUENCE [LARGE SCALE GENOMIC DNA]</scope>
    <source>
        <strain evidence="5 6">OT2</strain>
    </source>
</reference>
<dbReference type="PANTHER" id="PTHR38340:SF1">
    <property type="entry name" value="S-LAYER PROTEIN"/>
    <property type="match status" value="1"/>
</dbReference>
<accession>A0A3N2RPH4</accession>
<sequence>DSLQGADNSDQLYGDAGDDTLVGGKGADILSGGTGNDTLKGGYGSDTYLFNMGDGKDDISEGSSNAGDIDTLRFGEGINPEDVILQRKITTGLKAADSLIITFRDSTDSITIDNFFREGKYQVEELVFTNGTVWDVNTVKAMILRGTDDAQTITAYAEGSEIHAAGGNDALQGADNSDQLYGDAGDDSLIGGKGADILSGGTGNDTLKGGYGSDTYLFNAGDGNDYLYEGTSNAGDADTLRFGEGINPEDVIIQRRKTSGLNARDSLIITFRNSTDSITLDDFFRAAKYQVEHITFADGTDWLPEDILNYLEDDIPLPIAASPDTPVSMSLLRQEMAAFSGGEYDDDAGVVVNTTLATARTTVNSLVSY</sequence>
<dbReference type="SUPFAM" id="SSF51120">
    <property type="entry name" value="beta-Roll"/>
    <property type="match status" value="2"/>
</dbReference>
<dbReference type="Pfam" id="PF06594">
    <property type="entry name" value="HCBP_related"/>
    <property type="match status" value="2"/>
</dbReference>
<evidence type="ECO:0000256" key="2">
    <source>
        <dbReference type="ARBA" id="ARBA00022525"/>
    </source>
</evidence>
<dbReference type="AlphaFoldDB" id="A0A3N2RPH4"/>
<dbReference type="GO" id="GO:0005576">
    <property type="term" value="C:extracellular region"/>
    <property type="evidence" value="ECO:0007669"/>
    <property type="project" value="UniProtKB-SubCell"/>
</dbReference>
<dbReference type="PANTHER" id="PTHR38340">
    <property type="entry name" value="S-LAYER PROTEIN"/>
    <property type="match status" value="1"/>
</dbReference>
<dbReference type="PRINTS" id="PR00313">
    <property type="entry name" value="CABNDNGRPT"/>
</dbReference>
<comment type="caution">
    <text evidence="5">The sequence shown here is derived from an EMBL/GenBank/DDBJ whole genome shotgun (WGS) entry which is preliminary data.</text>
</comment>
<dbReference type="GO" id="GO:0005509">
    <property type="term" value="F:calcium ion binding"/>
    <property type="evidence" value="ECO:0007669"/>
    <property type="project" value="InterPro"/>
</dbReference>
<dbReference type="Pfam" id="PF00353">
    <property type="entry name" value="HemolysinCabind"/>
    <property type="match status" value="2"/>
</dbReference>